<dbReference type="Proteomes" id="UP000539175">
    <property type="component" value="Unassembled WGS sequence"/>
</dbReference>
<evidence type="ECO:0000313" key="2">
    <source>
        <dbReference type="EMBL" id="MBB6255162.1"/>
    </source>
</evidence>
<accession>A0A7X0EFL8</accession>
<name>A0A7X0EFL8_9PROT</name>
<dbReference type="RefSeq" id="WP_211106604.1">
    <property type="nucleotide sequence ID" value="NZ_JACIIZ010000025.1"/>
</dbReference>
<evidence type="ECO:0000313" key="3">
    <source>
        <dbReference type="Proteomes" id="UP000539175"/>
    </source>
</evidence>
<feature type="compositionally biased region" description="Basic and acidic residues" evidence="1">
    <location>
        <begin position="9"/>
        <end position="18"/>
    </location>
</feature>
<keyword evidence="3" id="KW-1185">Reference proteome</keyword>
<reference evidence="2 3" key="1">
    <citation type="submission" date="2020-08" db="EMBL/GenBank/DDBJ databases">
        <title>Genomic Encyclopedia of Type Strains, Phase IV (KMG-IV): sequencing the most valuable type-strain genomes for metagenomic binning, comparative biology and taxonomic classification.</title>
        <authorList>
            <person name="Goeker M."/>
        </authorList>
    </citation>
    <scope>NUCLEOTIDE SEQUENCE [LARGE SCALE GENOMIC DNA]</scope>
    <source>
        <strain evidence="2 3">DSM 22198</strain>
    </source>
</reference>
<organism evidence="2 3">
    <name type="scientific">Nitrospirillum iridis</name>
    <dbReference type="NCBI Taxonomy" id="765888"/>
    <lineage>
        <taxon>Bacteria</taxon>
        <taxon>Pseudomonadati</taxon>
        <taxon>Pseudomonadota</taxon>
        <taxon>Alphaproteobacteria</taxon>
        <taxon>Rhodospirillales</taxon>
        <taxon>Azospirillaceae</taxon>
        <taxon>Nitrospirillum</taxon>
    </lineage>
</organism>
<comment type="caution">
    <text evidence="2">The sequence shown here is derived from an EMBL/GenBank/DDBJ whole genome shotgun (WGS) entry which is preliminary data.</text>
</comment>
<proteinExistence type="predicted"/>
<dbReference type="EMBL" id="JACIIZ010000025">
    <property type="protein sequence ID" value="MBB6255162.1"/>
    <property type="molecule type" value="Genomic_DNA"/>
</dbReference>
<sequence>MSGQGNVRDLGRAGRIDDGDAASPISDQGCPVVASTRTLSASSPRSTVPAGAKVVAVYRRTLPSPALATTIRSRAGRYPIPWGSFRPVIRLERFRLVMSTLSTVPLPSSATNRRSCAKSIAM</sequence>
<evidence type="ECO:0000256" key="1">
    <source>
        <dbReference type="SAM" id="MobiDB-lite"/>
    </source>
</evidence>
<gene>
    <name evidence="2" type="ORF">FHS74_005761</name>
</gene>
<dbReference type="AlphaFoldDB" id="A0A7X0EFL8"/>
<feature type="region of interest" description="Disordered" evidence="1">
    <location>
        <begin position="1"/>
        <end position="30"/>
    </location>
</feature>
<protein>
    <submittedName>
        <fullName evidence="2">Uncharacterized protein</fullName>
    </submittedName>
</protein>